<dbReference type="Gene3D" id="3.30.70.1620">
    <property type="match status" value="1"/>
</dbReference>
<dbReference type="RefSeq" id="WP_209700582.1">
    <property type="nucleotide sequence ID" value="NZ_JAGGLM010000001.1"/>
</dbReference>
<sequence length="1187" mass="135499">MFLKAIEIRGFKSFADKTELTFTNGVTSIVGPNGSGKSNISDAVRWVLGEQSVKNLRGGKMEDVIFSGTQFRKPLGLCQVSLTLDNEDQALPIDYTSVTVLRRLYRSGESEYYINNTKCRLKDVYELFMDTGLGKEGYSIIGQGKIDLVLSGKPEERRSLLEEAAGIVKFKWRKEEAEKRLKNTNENLVRIEDILGTYEERLEPLSIENKKANEFLKISEGLKENEINLLVNSIDEIQIKIDKLKNLRQDNKKIIDNFNSKFVKLKCSIDSWNNEIQHINEVRNSFQKNYYNSKTEIQKKDSDINLLKERISNLKSNIEKNSSEYKDAENKLVEIIKEKQVLGEDFSKLDAAEKNLTCEIINYSNNLNEFVESVSNENSSIKDLKDNQIEYLSTVSNLKNRIATLKENMEKSEEKQNSIKNSCRDYQNSIKINTTTSSMLESEIGSINKKINNCQIIIQKNKGEILKFKASLKKEQLDLKNLNNIYMKLHANHNMLINLDRQYEGYNRAVKMLMKDIKAGKVNVDSESCFVLGETIKVDKKFEVAIEIALGAAISNIITKDEILAKQLINYLKTNNLGRATFLPLTIIRSKRISGRGFDEIDGYIGIASDIVNYDRYFKNAVEYALGRTIISRDLDSALKIAGKSNYTVRIVTLKGEIVNPGGALTGGSLKGRGSNIIGRKREIKDIEFKLEDTGDKIKVLNENVLSYEDNIKKLDEKNLDLKDEIYSNNIDITKLEGKISNINSENLKLEKNIDISKKEIDNIILDAAGIKSELENKKNELKDFDIKQNKNNEEIIILEKELQGKNKRIDYLREKLTDIKIKKAKVHEGLLNKSSSIEKLNKDIDEMNGKIQNLKTEIEVFKNNIDEYYKKIEKNKLNIESIEKEREMSNKKIEELNLNEIKIKEDIKVSDSESQSLELEINKKEEEFHNLELNLTKLITESENIHSRLETDMKIKYEDALEYKTKIDDMESFRNKIESLKKKISDIGVVNLGAIEEYEGLKKKVVFMNSQREDLIKAEDELKSLITQMTKKIKVVFNENFNILRKNFNETFKELFKGGSADLILTGGDELTGSIDINVQPPGKKLQNINLMSGGEKGLSAIALLFAILKMKPTPFCILDEIEAALDDANVARYAEFLKKFSKNTQFIVITHRKGTMEASDVLYGVTMEEKGISKIVSVDLNEQVS</sequence>
<keyword evidence="9" id="KW-1185">Reference proteome</keyword>
<dbReference type="InterPro" id="IPR024704">
    <property type="entry name" value="SMC"/>
</dbReference>
<keyword evidence="1 6" id="KW-0963">Cytoplasm</keyword>
<dbReference type="SUPFAM" id="SSF52540">
    <property type="entry name" value="P-loop containing nucleoside triphosphate hydrolases"/>
    <property type="match status" value="1"/>
</dbReference>
<reference evidence="8 9" key="1">
    <citation type="submission" date="2021-03" db="EMBL/GenBank/DDBJ databases">
        <title>Genomic Encyclopedia of Type Strains, Phase IV (KMG-IV): sequencing the most valuable type-strain genomes for metagenomic binning, comparative biology and taxonomic classification.</title>
        <authorList>
            <person name="Goeker M."/>
        </authorList>
    </citation>
    <scope>NUCLEOTIDE SEQUENCE [LARGE SCALE GENOMIC DNA]</scope>
    <source>
        <strain evidence="8 9">DSM 28783</strain>
    </source>
</reference>
<dbReference type="PANTHER" id="PTHR43977">
    <property type="entry name" value="STRUCTURAL MAINTENANCE OF CHROMOSOMES PROTEIN 3"/>
    <property type="match status" value="1"/>
</dbReference>
<dbReference type="NCBIfam" id="TIGR02168">
    <property type="entry name" value="SMC_prok_B"/>
    <property type="match status" value="1"/>
</dbReference>
<comment type="function">
    <text evidence="6">Required for chromosome condensation and partitioning.</text>
</comment>
<keyword evidence="4 6" id="KW-0175">Coiled coil</keyword>
<comment type="subunit">
    <text evidence="6">Homodimer.</text>
</comment>
<gene>
    <name evidence="6" type="primary">smc</name>
    <name evidence="8" type="ORF">J2Z42_000298</name>
</gene>
<dbReference type="Gene3D" id="3.40.50.300">
    <property type="entry name" value="P-loop containing nucleotide triphosphate hydrolases"/>
    <property type="match status" value="2"/>
</dbReference>
<evidence type="ECO:0000256" key="1">
    <source>
        <dbReference type="ARBA" id="ARBA00022490"/>
    </source>
</evidence>
<feature type="binding site" evidence="6">
    <location>
        <begin position="32"/>
        <end position="39"/>
    </location>
    <ligand>
        <name>ATP</name>
        <dbReference type="ChEBI" id="CHEBI:30616"/>
    </ligand>
</feature>
<evidence type="ECO:0000256" key="4">
    <source>
        <dbReference type="ARBA" id="ARBA00023054"/>
    </source>
</evidence>
<dbReference type="InterPro" id="IPR003395">
    <property type="entry name" value="RecF/RecN/SMC_N"/>
</dbReference>
<keyword evidence="3 6" id="KW-0067">ATP-binding</keyword>
<name>A0ABS4KNL8_9CLOT</name>
<feature type="coiled-coil region" evidence="6">
    <location>
        <begin position="297"/>
        <end position="345"/>
    </location>
</feature>
<feature type="domain" description="SMC hinge" evidence="7">
    <location>
        <begin position="526"/>
        <end position="642"/>
    </location>
</feature>
<dbReference type="Gene3D" id="1.10.287.1490">
    <property type="match status" value="2"/>
</dbReference>
<proteinExistence type="inferred from homology"/>
<feature type="coiled-coil region" evidence="6">
    <location>
        <begin position="691"/>
        <end position="984"/>
    </location>
</feature>
<evidence type="ECO:0000259" key="7">
    <source>
        <dbReference type="SMART" id="SM00968"/>
    </source>
</evidence>
<dbReference type="Pfam" id="PF06470">
    <property type="entry name" value="SMC_hinge"/>
    <property type="match status" value="1"/>
</dbReference>
<protein>
    <recommendedName>
        <fullName evidence="6">Chromosome partition protein Smc</fullName>
    </recommendedName>
</protein>
<dbReference type="SUPFAM" id="SSF57997">
    <property type="entry name" value="Tropomyosin"/>
    <property type="match status" value="2"/>
</dbReference>
<dbReference type="Pfam" id="PF02463">
    <property type="entry name" value="SMC_N"/>
    <property type="match status" value="1"/>
</dbReference>
<feature type="coiled-coil region" evidence="6">
    <location>
        <begin position="167"/>
        <end position="201"/>
    </location>
</feature>
<evidence type="ECO:0000256" key="6">
    <source>
        <dbReference type="HAMAP-Rule" id="MF_01894"/>
    </source>
</evidence>
<dbReference type="InterPro" id="IPR036277">
    <property type="entry name" value="SMC_hinge_sf"/>
</dbReference>
<keyword evidence="5 6" id="KW-0238">DNA-binding</keyword>
<comment type="subcellular location">
    <subcellularLocation>
        <location evidence="6">Cytoplasm</location>
    </subcellularLocation>
</comment>
<evidence type="ECO:0000256" key="5">
    <source>
        <dbReference type="ARBA" id="ARBA00023125"/>
    </source>
</evidence>
<evidence type="ECO:0000313" key="8">
    <source>
        <dbReference type="EMBL" id="MBP2031633.1"/>
    </source>
</evidence>
<comment type="similarity">
    <text evidence="6">Belongs to the SMC family.</text>
</comment>
<dbReference type="PIRSF" id="PIRSF005719">
    <property type="entry name" value="SMC"/>
    <property type="match status" value="1"/>
</dbReference>
<feature type="coiled-coil region" evidence="6">
    <location>
        <begin position="395"/>
        <end position="422"/>
    </location>
</feature>
<organism evidence="8 9">
    <name type="scientific">Clostridium algifaecis</name>
    <dbReference type="NCBI Taxonomy" id="1472040"/>
    <lineage>
        <taxon>Bacteria</taxon>
        <taxon>Bacillati</taxon>
        <taxon>Bacillota</taxon>
        <taxon>Clostridia</taxon>
        <taxon>Eubacteriales</taxon>
        <taxon>Clostridiaceae</taxon>
        <taxon>Clostridium</taxon>
    </lineage>
</organism>
<comment type="domain">
    <text evidence="6">Contains large globular domains required for ATP hydrolysis at each terminus and a third globular domain forming a flexible hinge near the middle of the molecule. These domains are separated by coiled-coil structures.</text>
</comment>
<dbReference type="HAMAP" id="MF_01894">
    <property type="entry name" value="Smc_prok"/>
    <property type="match status" value="1"/>
</dbReference>
<dbReference type="InterPro" id="IPR011890">
    <property type="entry name" value="SMC_prok"/>
</dbReference>
<dbReference type="InterPro" id="IPR010935">
    <property type="entry name" value="SMC_hinge"/>
</dbReference>
<comment type="caution">
    <text evidence="8">The sequence shown here is derived from an EMBL/GenBank/DDBJ whole genome shotgun (WGS) entry which is preliminary data.</text>
</comment>
<dbReference type="EMBL" id="JAGGLM010000001">
    <property type="protein sequence ID" value="MBP2031633.1"/>
    <property type="molecule type" value="Genomic_DNA"/>
</dbReference>
<keyword evidence="2 6" id="KW-0547">Nucleotide-binding</keyword>
<evidence type="ECO:0000256" key="3">
    <source>
        <dbReference type="ARBA" id="ARBA00022840"/>
    </source>
</evidence>
<dbReference type="Proteomes" id="UP001519307">
    <property type="component" value="Unassembled WGS sequence"/>
</dbReference>
<evidence type="ECO:0000256" key="2">
    <source>
        <dbReference type="ARBA" id="ARBA00022741"/>
    </source>
</evidence>
<dbReference type="SUPFAM" id="SSF75553">
    <property type="entry name" value="Smc hinge domain"/>
    <property type="match status" value="1"/>
</dbReference>
<dbReference type="Gene3D" id="1.20.1060.20">
    <property type="match status" value="1"/>
</dbReference>
<evidence type="ECO:0000313" key="9">
    <source>
        <dbReference type="Proteomes" id="UP001519307"/>
    </source>
</evidence>
<dbReference type="InterPro" id="IPR027417">
    <property type="entry name" value="P-loop_NTPase"/>
</dbReference>
<dbReference type="CDD" id="cd03278">
    <property type="entry name" value="ABC_SMC_barmotin"/>
    <property type="match status" value="1"/>
</dbReference>
<accession>A0ABS4KNL8</accession>
<dbReference type="SMART" id="SM00968">
    <property type="entry name" value="SMC_hinge"/>
    <property type="match status" value="1"/>
</dbReference>